<dbReference type="Proteomes" id="UP000812287">
    <property type="component" value="Unassembled WGS sequence"/>
</dbReference>
<dbReference type="RefSeq" id="XP_043038841.1">
    <property type="nucleotide sequence ID" value="XM_043177297.1"/>
</dbReference>
<proteinExistence type="predicted"/>
<evidence type="ECO:0000313" key="1">
    <source>
        <dbReference type="EMBL" id="KAG7445341.1"/>
    </source>
</evidence>
<accession>A0A9P8ARW7</accession>
<gene>
    <name evidence="1" type="ORF">BT62DRAFT_1007059</name>
</gene>
<dbReference type="EMBL" id="MU250537">
    <property type="protein sequence ID" value="KAG7445341.1"/>
    <property type="molecule type" value="Genomic_DNA"/>
</dbReference>
<dbReference type="GeneID" id="66099584"/>
<protein>
    <submittedName>
        <fullName evidence="1">Uncharacterized protein</fullName>
    </submittedName>
</protein>
<dbReference type="OrthoDB" id="10628688at2759"/>
<reference evidence="1" key="1">
    <citation type="submission" date="2020-11" db="EMBL/GenBank/DDBJ databases">
        <title>Adaptations for nitrogen fixation in a non-lichenized fungal sporocarp promotes dispersal by wood-feeding termites.</title>
        <authorList>
            <consortium name="DOE Joint Genome Institute"/>
            <person name="Koch R.A."/>
            <person name="Yoon G."/>
            <person name="Arayal U."/>
            <person name="Lail K."/>
            <person name="Amirebrahimi M."/>
            <person name="Labutti K."/>
            <person name="Lipzen A."/>
            <person name="Riley R."/>
            <person name="Barry K."/>
            <person name="Henrissat B."/>
            <person name="Grigoriev I.V."/>
            <person name="Herr J.R."/>
            <person name="Aime M.C."/>
        </authorList>
    </citation>
    <scope>NUCLEOTIDE SEQUENCE</scope>
    <source>
        <strain evidence="1">MCA 3950</strain>
    </source>
</reference>
<name>A0A9P8ARW7_9AGAR</name>
<evidence type="ECO:0000313" key="2">
    <source>
        <dbReference type="Proteomes" id="UP000812287"/>
    </source>
</evidence>
<sequence>MHIAGLCECVYKVFITDFSHPELLSELPQSVPVEMLAFAPELVITTAQSASSSVINDNINKVITILETSAAALCDTFVTLALCGRLRRNHTGIKSARESVHTNNVSSLLAFNPSTELYVLSVVGRL</sequence>
<keyword evidence="2" id="KW-1185">Reference proteome</keyword>
<organism evidence="1 2">
    <name type="scientific">Guyanagaster necrorhizus</name>
    <dbReference type="NCBI Taxonomy" id="856835"/>
    <lineage>
        <taxon>Eukaryota</taxon>
        <taxon>Fungi</taxon>
        <taxon>Dikarya</taxon>
        <taxon>Basidiomycota</taxon>
        <taxon>Agaricomycotina</taxon>
        <taxon>Agaricomycetes</taxon>
        <taxon>Agaricomycetidae</taxon>
        <taxon>Agaricales</taxon>
        <taxon>Marasmiineae</taxon>
        <taxon>Physalacriaceae</taxon>
        <taxon>Guyanagaster</taxon>
    </lineage>
</organism>
<comment type="caution">
    <text evidence="1">The sequence shown here is derived from an EMBL/GenBank/DDBJ whole genome shotgun (WGS) entry which is preliminary data.</text>
</comment>
<dbReference type="AlphaFoldDB" id="A0A9P8ARW7"/>